<evidence type="ECO:0000313" key="3">
    <source>
        <dbReference type="Proteomes" id="UP000095200"/>
    </source>
</evidence>
<keyword evidence="1" id="KW-1133">Transmembrane helix</keyword>
<evidence type="ECO:0000313" key="2">
    <source>
        <dbReference type="EMBL" id="GAU08572.1"/>
    </source>
</evidence>
<dbReference type="STRING" id="1592317.DPF_1285"/>
<dbReference type="InterPro" id="IPR011990">
    <property type="entry name" value="TPR-like_helical_dom_sf"/>
</dbReference>
<dbReference type="SUPFAM" id="SSF48452">
    <property type="entry name" value="TPR-like"/>
    <property type="match status" value="1"/>
</dbReference>
<proteinExistence type="predicted"/>
<sequence>MTTYTRATISAAQGLMVVLVFMFLVVFLQGCQEGDAGHPFLTQGEQAMSQGRFQEATTAYQNYLQKYPQGKERWTAWQRLVTISRDILKDADTASKLLASMYLEFGEDPLRAVAILLQQAALQAEQGDTETALATLEKGLSLPHLPPEQQWELISAQGKTAFQAQRFDRAHSCLVKALPLAPDQPSYLKTAHLAGLALVCMDEYDKAEQFLATVYADAASGPLRARIGMTRIDIAEHQGRLNDALHLLQEIKPDYPNPRALEIRERALTAPAS</sequence>
<dbReference type="OrthoDB" id="5290562at2"/>
<evidence type="ECO:0008006" key="4">
    <source>
        <dbReference type="Google" id="ProtNLM"/>
    </source>
</evidence>
<dbReference type="PROSITE" id="PS51257">
    <property type="entry name" value="PROKAR_LIPOPROTEIN"/>
    <property type="match status" value="1"/>
</dbReference>
<accession>A0A194AES3</accession>
<keyword evidence="3" id="KW-1185">Reference proteome</keyword>
<feature type="transmembrane region" description="Helical" evidence="1">
    <location>
        <begin position="7"/>
        <end position="28"/>
    </location>
</feature>
<keyword evidence="1" id="KW-0812">Transmembrane</keyword>
<protein>
    <recommendedName>
        <fullName evidence="4">Tetratricopeptide repeat protein</fullName>
    </recommendedName>
</protein>
<dbReference type="RefSeq" id="WP_141721075.1">
    <property type="nucleotide sequence ID" value="NZ_BDFE01000015.1"/>
</dbReference>
<dbReference type="Gene3D" id="1.25.40.10">
    <property type="entry name" value="Tetratricopeptide repeat domain"/>
    <property type="match status" value="2"/>
</dbReference>
<keyword evidence="1" id="KW-0472">Membrane</keyword>
<organism evidence="2 3">
    <name type="scientific">Desulfoplanes formicivorans</name>
    <dbReference type="NCBI Taxonomy" id="1592317"/>
    <lineage>
        <taxon>Bacteria</taxon>
        <taxon>Pseudomonadati</taxon>
        <taxon>Thermodesulfobacteriota</taxon>
        <taxon>Desulfovibrionia</taxon>
        <taxon>Desulfovibrionales</taxon>
        <taxon>Desulfoplanaceae</taxon>
        <taxon>Desulfoplanes</taxon>
    </lineage>
</organism>
<name>A0A194AES3_9BACT</name>
<dbReference type="Proteomes" id="UP000095200">
    <property type="component" value="Unassembled WGS sequence"/>
</dbReference>
<comment type="caution">
    <text evidence="2">The sequence shown here is derived from an EMBL/GenBank/DDBJ whole genome shotgun (WGS) entry which is preliminary data.</text>
</comment>
<evidence type="ECO:0000256" key="1">
    <source>
        <dbReference type="SAM" id="Phobius"/>
    </source>
</evidence>
<dbReference type="AlphaFoldDB" id="A0A194AES3"/>
<dbReference type="EMBL" id="BDFE01000015">
    <property type="protein sequence ID" value="GAU08572.1"/>
    <property type="molecule type" value="Genomic_DNA"/>
</dbReference>
<gene>
    <name evidence="2" type="ORF">DPF_1285</name>
</gene>
<reference evidence="3" key="1">
    <citation type="submission" date="2016-06" db="EMBL/GenBank/DDBJ databases">
        <title>Draft genome sequence of Desulfoplanes formicivorans strain Pf12B.</title>
        <authorList>
            <person name="Watanabe M."/>
            <person name="Kojima H."/>
            <person name="Fukui M."/>
        </authorList>
    </citation>
    <scope>NUCLEOTIDE SEQUENCE [LARGE SCALE GENOMIC DNA]</scope>
    <source>
        <strain evidence="3">Pf12B</strain>
    </source>
</reference>